<gene>
    <name evidence="3" type="ORF">EV662_107191</name>
</gene>
<feature type="region of interest" description="Disordered" evidence="1">
    <location>
        <begin position="1"/>
        <end position="29"/>
    </location>
</feature>
<dbReference type="EMBL" id="SLXP01000007">
    <property type="protein sequence ID" value="TCP40580.1"/>
    <property type="molecule type" value="Genomic_DNA"/>
</dbReference>
<evidence type="ECO:0000256" key="1">
    <source>
        <dbReference type="SAM" id="MobiDB-lite"/>
    </source>
</evidence>
<feature type="domain" description="Hedgehog/Intein (Hint)" evidence="2">
    <location>
        <begin position="38"/>
        <end position="169"/>
    </location>
</feature>
<evidence type="ECO:0000259" key="2">
    <source>
        <dbReference type="Pfam" id="PF13403"/>
    </source>
</evidence>
<organism evidence="3 4">
    <name type="scientific">Rhodovulum marinum</name>
    <dbReference type="NCBI Taxonomy" id="320662"/>
    <lineage>
        <taxon>Bacteria</taxon>
        <taxon>Pseudomonadati</taxon>
        <taxon>Pseudomonadota</taxon>
        <taxon>Alphaproteobacteria</taxon>
        <taxon>Rhodobacterales</taxon>
        <taxon>Paracoccaceae</taxon>
        <taxon>Rhodovulum</taxon>
    </lineage>
</organism>
<evidence type="ECO:0000313" key="3">
    <source>
        <dbReference type="EMBL" id="TCP40580.1"/>
    </source>
</evidence>
<protein>
    <submittedName>
        <fullName evidence="3">Hint domain-containing protein</fullName>
    </submittedName>
</protein>
<evidence type="ECO:0000313" key="4">
    <source>
        <dbReference type="Proteomes" id="UP000294835"/>
    </source>
</evidence>
<name>A0A4R2PWX8_9RHOB</name>
<dbReference type="Pfam" id="PF13403">
    <property type="entry name" value="Hint_2"/>
    <property type="match status" value="1"/>
</dbReference>
<proteinExistence type="predicted"/>
<sequence length="183" mass="19691">MSDRYADPAARGNPAAARSPGPGGPRGVAAAPGWALPGFGPMTRITTQLGDFPAQTLRVGDRVRTRRGPFKRIVWLDRVVLDEGFLAHHPEALPILIRPGAFGAGLPARDVVVSPAQRLHGPRMQPGARPQPAGMLTTGPRVMRKPETVFTYTLFHCDELVDVHVEGLWVPIPPRAPIAPAED</sequence>
<dbReference type="AlphaFoldDB" id="A0A4R2PWX8"/>
<keyword evidence="4" id="KW-1185">Reference proteome</keyword>
<dbReference type="OrthoDB" id="7835405at2"/>
<accession>A0A4R2PWX8</accession>
<dbReference type="InterPro" id="IPR028992">
    <property type="entry name" value="Hedgehog/Intein_dom"/>
</dbReference>
<comment type="caution">
    <text evidence="3">The sequence shown here is derived from an EMBL/GenBank/DDBJ whole genome shotgun (WGS) entry which is preliminary data.</text>
</comment>
<feature type="compositionally biased region" description="Low complexity" evidence="1">
    <location>
        <begin position="7"/>
        <end position="20"/>
    </location>
</feature>
<dbReference type="Proteomes" id="UP000294835">
    <property type="component" value="Unassembled WGS sequence"/>
</dbReference>
<feature type="region of interest" description="Disordered" evidence="1">
    <location>
        <begin position="119"/>
        <end position="139"/>
    </location>
</feature>
<dbReference type="RefSeq" id="WP_132462720.1">
    <property type="nucleotide sequence ID" value="NZ_SLXP01000007.1"/>
</dbReference>
<reference evidence="3 4" key="1">
    <citation type="submission" date="2019-03" db="EMBL/GenBank/DDBJ databases">
        <title>Genomic Encyclopedia of Type Strains, Phase IV (KMG-IV): sequencing the most valuable type-strain genomes for metagenomic binning, comparative biology and taxonomic classification.</title>
        <authorList>
            <person name="Goeker M."/>
        </authorList>
    </citation>
    <scope>NUCLEOTIDE SEQUENCE [LARGE SCALE GENOMIC DNA]</scope>
    <source>
        <strain evidence="3 4">DSM 18063</strain>
    </source>
</reference>